<protein>
    <submittedName>
        <fullName evidence="1">Uncharacterized protein</fullName>
    </submittedName>
</protein>
<accession>A0A2I0KCB1</accession>
<organism evidence="1 2">
    <name type="scientific">Punica granatum</name>
    <name type="common">Pomegranate</name>
    <dbReference type="NCBI Taxonomy" id="22663"/>
    <lineage>
        <taxon>Eukaryota</taxon>
        <taxon>Viridiplantae</taxon>
        <taxon>Streptophyta</taxon>
        <taxon>Embryophyta</taxon>
        <taxon>Tracheophyta</taxon>
        <taxon>Spermatophyta</taxon>
        <taxon>Magnoliopsida</taxon>
        <taxon>eudicotyledons</taxon>
        <taxon>Gunneridae</taxon>
        <taxon>Pentapetalae</taxon>
        <taxon>rosids</taxon>
        <taxon>malvids</taxon>
        <taxon>Myrtales</taxon>
        <taxon>Lythraceae</taxon>
        <taxon>Punica</taxon>
    </lineage>
</organism>
<reference evidence="1 2" key="1">
    <citation type="submission" date="2017-11" db="EMBL/GenBank/DDBJ databases">
        <title>De-novo sequencing of pomegranate (Punica granatum L.) genome.</title>
        <authorList>
            <person name="Akparov Z."/>
            <person name="Amiraslanov A."/>
            <person name="Hajiyeva S."/>
            <person name="Abbasov M."/>
            <person name="Kaur K."/>
            <person name="Hamwieh A."/>
            <person name="Solovyev V."/>
            <person name="Salamov A."/>
            <person name="Braich B."/>
            <person name="Kosarev P."/>
            <person name="Mahmoud A."/>
            <person name="Hajiyev E."/>
            <person name="Babayeva S."/>
            <person name="Izzatullayeva V."/>
            <person name="Mammadov A."/>
            <person name="Mammadov A."/>
            <person name="Sharifova S."/>
            <person name="Ojaghi J."/>
            <person name="Eynullazada K."/>
            <person name="Bayramov B."/>
            <person name="Abdulazimova A."/>
            <person name="Shahmuradov I."/>
        </authorList>
    </citation>
    <scope>NUCLEOTIDE SEQUENCE [LARGE SCALE GENOMIC DNA]</scope>
    <source>
        <strain evidence="2">cv. AG2017</strain>
        <tissue evidence="1">Leaf</tissue>
    </source>
</reference>
<evidence type="ECO:0000313" key="1">
    <source>
        <dbReference type="EMBL" id="PKI66168.1"/>
    </source>
</evidence>
<sequence length="69" mass="7652">MARVTIMASRSSRRESLKCRGVADLRLRAQGCSRGLEGRGLEGRDQGLKGCGFMFVFVVEEDEEEEEGV</sequence>
<dbReference type="EMBL" id="PGOL01000684">
    <property type="protein sequence ID" value="PKI66168.1"/>
    <property type="molecule type" value="Genomic_DNA"/>
</dbReference>
<dbReference type="AlphaFoldDB" id="A0A2I0KCB1"/>
<name>A0A2I0KCB1_PUNGR</name>
<gene>
    <name evidence="1" type="ORF">CRG98_013421</name>
</gene>
<dbReference type="Proteomes" id="UP000233551">
    <property type="component" value="Unassembled WGS sequence"/>
</dbReference>
<proteinExistence type="predicted"/>
<evidence type="ECO:0000313" key="2">
    <source>
        <dbReference type="Proteomes" id="UP000233551"/>
    </source>
</evidence>
<keyword evidence="2" id="KW-1185">Reference proteome</keyword>
<comment type="caution">
    <text evidence="1">The sequence shown here is derived from an EMBL/GenBank/DDBJ whole genome shotgun (WGS) entry which is preliminary data.</text>
</comment>